<keyword evidence="1" id="KW-1133">Transmembrane helix</keyword>
<reference evidence="2" key="3">
    <citation type="journal article" date="1997" name="Virus Genes">
        <title>Complete sequence and transposon mutagenesis of the BamHI J fragment of Cydia pomonella granulosis virus.</title>
        <authorList>
            <person name="Kang W."/>
            <person name="Crook N.E."/>
            <person name="Winstanley D."/>
            <person name="O'Reilly D.R."/>
        </authorList>
    </citation>
    <scope>NUCLEOTIDE SEQUENCE [LARGE SCALE GENOMIC DNA]</scope>
    <source>
        <strain evidence="2">Mexican 1</strain>
    </source>
</reference>
<dbReference type="InterPro" id="IPR007703">
    <property type="entry name" value="PIF3"/>
</dbReference>
<gene>
    <name evidence="2" type="primary">orf35</name>
</gene>
<dbReference type="Pfam" id="PF05006">
    <property type="entry name" value="PIF3"/>
    <property type="match status" value="1"/>
</dbReference>
<keyword evidence="1" id="KW-0472">Membrane</keyword>
<protein>
    <submittedName>
        <fullName evidence="2">ORF35 similar to AcMNPV ORF115</fullName>
    </submittedName>
</protein>
<dbReference type="Proteomes" id="UP000009249">
    <property type="component" value="Segment"/>
</dbReference>
<proteinExistence type="predicted"/>
<dbReference type="RefSeq" id="NP_148819.1">
    <property type="nucleotide sequence ID" value="NC_002816.1"/>
</dbReference>
<dbReference type="KEGG" id="vg:921360"/>
<dbReference type="GeneID" id="921360"/>
<evidence type="ECO:0000256" key="1">
    <source>
        <dbReference type="SAM" id="Phobius"/>
    </source>
</evidence>
<dbReference type="EMBL" id="U53466">
    <property type="protein sequence ID" value="AAK70695.1"/>
    <property type="molecule type" value="Genomic_DNA"/>
</dbReference>
<feature type="transmembrane region" description="Helical" evidence="1">
    <location>
        <begin position="6"/>
        <end position="23"/>
    </location>
</feature>
<accession>Q91F18</accession>
<organism evidence="2">
    <name type="scientific">Cydia pomonella granulosis virus (isolate Mexico/1963)</name>
    <name type="common">CpGV</name>
    <name type="synonym">Cydia pomonella granulovirus</name>
    <dbReference type="NCBI Taxonomy" id="654905"/>
    <lineage>
        <taxon>Viruses</taxon>
        <taxon>Viruses incertae sedis</taxon>
        <taxon>Naldaviricetes</taxon>
        <taxon>Lefavirales</taxon>
        <taxon>Baculoviridae</taxon>
        <taxon>Betabaculovirus</taxon>
        <taxon>Betabaculovirus cypomonellae</taxon>
    </lineage>
</organism>
<reference evidence="2" key="4">
    <citation type="journal article" date="1998" name="J. Gen. Virol.">
        <title>Identification and characterization of the Cydia pomonella granulovirus cathepsin and chitinase genes.</title>
        <authorList>
            <person name="Kang W."/>
            <person name="Tristem M."/>
            <person name="Maeda S."/>
            <person name="Crook N.E."/>
            <person name="O'Reilly D.R."/>
        </authorList>
    </citation>
    <scope>NUCLEOTIDE SEQUENCE [LARGE SCALE GENOMIC DNA]</scope>
    <source>
        <strain evidence="2">Mexican 1</strain>
    </source>
</reference>
<sequence length="199" mass="21987">MWWAVFLILMVIVGMVVLVNGWLRTDLANMNRRVNIAFERHNILDCDAVNVPCVTDAQCRDNCRGGLVMHCNAGGFCARGARVDSSVEDCDASRGLVVVLNAVEGIVVERMCVSLYRDVVEDDGKLRPYVCGSGGSMWLDLETDMFSVEDCVCAAGYTRFSYSSGAFTRTIPVCIPNASAALYQRVYVGRISCSEIWTW</sequence>
<reference evidence="2" key="1">
    <citation type="journal article" date="1993" name="J. Virol.">
        <title>An apoptosis-inhibiting baculovirus gene with a zinc finger-like motif.</title>
        <authorList>
            <person name="Crook N.E."/>
            <person name="Clem R.J."/>
            <person name="Miller L.K."/>
        </authorList>
    </citation>
    <scope>NUCLEOTIDE SEQUENCE [LARGE SCALE GENOMIC DNA]</scope>
    <source>
        <strain evidence="2">Mexican 1</strain>
    </source>
</reference>
<keyword evidence="3" id="KW-1185">Reference proteome</keyword>
<organismHost>
    <name type="scientific">Cydia pomonella</name>
    <name type="common">Codling moth</name>
    <dbReference type="NCBI Taxonomy" id="82600"/>
</organismHost>
<reference evidence="2" key="2">
    <citation type="journal article" date="1996" name="Virology">
        <title>Characterization of a highly conserved baculovirus structural protein that is specific for occlusion-derived virions.</title>
        <authorList>
            <person name="Theilmann D.A."/>
            <person name="Chantler J.K."/>
            <person name="Stweart S."/>
            <person name="Flipsen H.T."/>
            <person name="Vlak J.M."/>
            <person name="Crook N.E."/>
        </authorList>
    </citation>
    <scope>NUCLEOTIDE SEQUENCE [LARGE SCALE GENOMIC DNA]</scope>
    <source>
        <strain evidence="2">Mexican 1</strain>
    </source>
</reference>
<evidence type="ECO:0000313" key="3">
    <source>
        <dbReference type="Proteomes" id="UP000009249"/>
    </source>
</evidence>
<evidence type="ECO:0000313" key="2">
    <source>
        <dbReference type="EMBL" id="AAK70695.1"/>
    </source>
</evidence>
<reference evidence="2" key="5">
    <citation type="journal article" date="2001" name="J. Gen. Virol.">
        <title>The complete sequence of the Cydia pomonella granulovirus genome.</title>
        <authorList>
            <person name="Luque T."/>
            <person name="Finch R."/>
            <person name="Crook N."/>
            <person name="O'Reilly D.R."/>
            <person name="Winstanley D."/>
        </authorList>
    </citation>
    <scope>NUCLEOTIDE SEQUENCE [LARGE SCALE GENOMIC DNA]</scope>
    <source>
        <strain evidence="2">Mexican 1</strain>
    </source>
</reference>
<name>Q91F18_GVCPM</name>
<keyword evidence="1" id="KW-0812">Transmembrane</keyword>